<name>A0A8C9G5K4_PAVCR</name>
<dbReference type="GO" id="GO:0005546">
    <property type="term" value="F:phosphatidylinositol-4,5-bisphosphate binding"/>
    <property type="evidence" value="ECO:0007669"/>
    <property type="project" value="TreeGrafter"/>
</dbReference>
<dbReference type="Pfam" id="PF07651">
    <property type="entry name" value="ANTH"/>
    <property type="match status" value="1"/>
</dbReference>
<evidence type="ECO:0000259" key="2">
    <source>
        <dbReference type="PROSITE" id="PS50942"/>
    </source>
</evidence>
<accession>A0A8C9G5K4</accession>
<dbReference type="Gene3D" id="1.25.40.90">
    <property type="match status" value="1"/>
</dbReference>
<evidence type="ECO:0000313" key="4">
    <source>
        <dbReference type="Proteomes" id="UP000694428"/>
    </source>
</evidence>
<dbReference type="SUPFAM" id="SSF48464">
    <property type="entry name" value="ENTH/VHS domain"/>
    <property type="match status" value="1"/>
</dbReference>
<protein>
    <recommendedName>
        <fullName evidence="2">ENTH domain-containing protein</fullName>
    </recommendedName>
</protein>
<dbReference type="PANTHER" id="PTHR22951">
    <property type="entry name" value="CLATHRIN ASSEMBLY PROTEIN"/>
    <property type="match status" value="1"/>
</dbReference>
<dbReference type="InterPro" id="IPR045192">
    <property type="entry name" value="AP180-like"/>
</dbReference>
<dbReference type="GO" id="GO:0030136">
    <property type="term" value="C:clathrin-coated vesicle"/>
    <property type="evidence" value="ECO:0007669"/>
    <property type="project" value="TreeGrafter"/>
</dbReference>
<proteinExistence type="predicted"/>
<dbReference type="Ensembl" id="ENSPSTT00000025607.1">
    <property type="protein sequence ID" value="ENSPSTP00000024336.1"/>
    <property type="gene ID" value="ENSPSTG00000017951.1"/>
</dbReference>
<dbReference type="GO" id="GO:0048268">
    <property type="term" value="P:clathrin coat assembly"/>
    <property type="evidence" value="ECO:0007669"/>
    <property type="project" value="InterPro"/>
</dbReference>
<dbReference type="GO" id="GO:0098894">
    <property type="term" value="C:extrinsic component of presynaptic endocytic zone membrane"/>
    <property type="evidence" value="ECO:0007669"/>
    <property type="project" value="TreeGrafter"/>
</dbReference>
<dbReference type="GO" id="GO:0005545">
    <property type="term" value="F:1-phosphatidylinositol binding"/>
    <property type="evidence" value="ECO:0007669"/>
    <property type="project" value="TreeGrafter"/>
</dbReference>
<dbReference type="InterPro" id="IPR011417">
    <property type="entry name" value="ANTH_dom"/>
</dbReference>
<dbReference type="PROSITE" id="PS50942">
    <property type="entry name" value="ENTH"/>
    <property type="match status" value="1"/>
</dbReference>
<dbReference type="AlphaFoldDB" id="A0A8C9G5K4"/>
<feature type="signal peptide" evidence="1">
    <location>
        <begin position="1"/>
        <end position="19"/>
    </location>
</feature>
<keyword evidence="1" id="KW-0732">Signal</keyword>
<reference evidence="3" key="2">
    <citation type="submission" date="2025-09" db="UniProtKB">
        <authorList>
            <consortium name="Ensembl"/>
        </authorList>
    </citation>
    <scope>IDENTIFICATION</scope>
</reference>
<feature type="domain" description="ENTH" evidence="2">
    <location>
        <begin position="1"/>
        <end position="105"/>
    </location>
</feature>
<evidence type="ECO:0000313" key="3">
    <source>
        <dbReference type="Ensembl" id="ENSPSTP00000024336.1"/>
    </source>
</evidence>
<dbReference type="GO" id="GO:0005905">
    <property type="term" value="C:clathrin-coated pit"/>
    <property type="evidence" value="ECO:0007669"/>
    <property type="project" value="TreeGrafter"/>
</dbReference>
<dbReference type="PANTHER" id="PTHR22951:SF4">
    <property type="entry name" value="CLATHRIN COAT ASSEMBLY PROTEIN AP180"/>
    <property type="match status" value="1"/>
</dbReference>
<dbReference type="GO" id="GO:0072583">
    <property type="term" value="P:clathrin-dependent endocytosis"/>
    <property type="evidence" value="ECO:0007669"/>
    <property type="project" value="InterPro"/>
</dbReference>
<dbReference type="Proteomes" id="UP000694428">
    <property type="component" value="Unplaced"/>
</dbReference>
<dbReference type="GO" id="GO:0000149">
    <property type="term" value="F:SNARE binding"/>
    <property type="evidence" value="ECO:0007669"/>
    <property type="project" value="TreeGrafter"/>
</dbReference>
<organism evidence="3 4">
    <name type="scientific">Pavo cristatus</name>
    <name type="common">Indian peafowl</name>
    <name type="synonym">Blue peafowl</name>
    <dbReference type="NCBI Taxonomy" id="9049"/>
    <lineage>
        <taxon>Eukaryota</taxon>
        <taxon>Metazoa</taxon>
        <taxon>Chordata</taxon>
        <taxon>Craniata</taxon>
        <taxon>Vertebrata</taxon>
        <taxon>Euteleostomi</taxon>
        <taxon>Archelosauria</taxon>
        <taxon>Archosauria</taxon>
        <taxon>Dinosauria</taxon>
        <taxon>Saurischia</taxon>
        <taxon>Theropoda</taxon>
        <taxon>Coelurosauria</taxon>
        <taxon>Aves</taxon>
        <taxon>Neognathae</taxon>
        <taxon>Galloanserae</taxon>
        <taxon>Galliformes</taxon>
        <taxon>Phasianidae</taxon>
        <taxon>Phasianinae</taxon>
        <taxon>Pavo</taxon>
    </lineage>
</organism>
<sequence length="105" mass="11744">SSCSLSLNTLLSYFFCVTSSCMQRTCLNASTNETNVNIPQMADTLFERATNSSWVVVFKALVTTHHLMVHGNERFIQYLASRNTLFNLSNFLDKSGSHAICLTPM</sequence>
<keyword evidence="4" id="KW-1185">Reference proteome</keyword>
<dbReference type="GO" id="GO:0032050">
    <property type="term" value="F:clathrin heavy chain binding"/>
    <property type="evidence" value="ECO:0007669"/>
    <property type="project" value="TreeGrafter"/>
</dbReference>
<dbReference type="InterPro" id="IPR008942">
    <property type="entry name" value="ENTH_VHS"/>
</dbReference>
<dbReference type="GO" id="GO:0016185">
    <property type="term" value="P:synaptic vesicle budding from presynaptic endocytic zone membrane"/>
    <property type="evidence" value="ECO:0007669"/>
    <property type="project" value="TreeGrafter"/>
</dbReference>
<feature type="chain" id="PRO_5034607344" description="ENTH domain-containing protein" evidence="1">
    <location>
        <begin position="20"/>
        <end position="105"/>
    </location>
</feature>
<dbReference type="InterPro" id="IPR013809">
    <property type="entry name" value="ENTH"/>
</dbReference>
<reference evidence="3" key="1">
    <citation type="submission" date="2025-08" db="UniProtKB">
        <authorList>
            <consortium name="Ensembl"/>
        </authorList>
    </citation>
    <scope>IDENTIFICATION</scope>
</reference>
<dbReference type="GO" id="GO:0008021">
    <property type="term" value="C:synaptic vesicle"/>
    <property type="evidence" value="ECO:0007669"/>
    <property type="project" value="TreeGrafter"/>
</dbReference>
<evidence type="ECO:0000256" key="1">
    <source>
        <dbReference type="SAM" id="SignalP"/>
    </source>
</evidence>